<dbReference type="EMBL" id="QDKL01000002">
    <property type="protein sequence ID" value="RZF21414.1"/>
    <property type="molecule type" value="Genomic_DNA"/>
</dbReference>
<reference evidence="3" key="1">
    <citation type="journal article" date="2019" name="Int. J. Syst. Evol. Microbiol.">
        <title>Halobacteriovorax valvorus sp. nov., a novel prokaryotic predator isolated from coastal seawater of China.</title>
        <authorList>
            <person name="Chen M.-X."/>
        </authorList>
    </citation>
    <scope>NUCLEOTIDE SEQUENCE [LARGE SCALE GENOMIC DNA]</scope>
    <source>
        <strain evidence="3">BL9</strain>
    </source>
</reference>
<dbReference type="RefSeq" id="WP_114706481.1">
    <property type="nucleotide sequence ID" value="NZ_QDKL01000002.1"/>
</dbReference>
<proteinExistence type="predicted"/>
<keyword evidence="3" id="KW-1185">Reference proteome</keyword>
<evidence type="ECO:0000256" key="1">
    <source>
        <dbReference type="SAM" id="SignalP"/>
    </source>
</evidence>
<feature type="signal peptide" evidence="1">
    <location>
        <begin position="1"/>
        <end position="23"/>
    </location>
</feature>
<comment type="caution">
    <text evidence="2">The sequence shown here is derived from an EMBL/GenBank/DDBJ whole genome shotgun (WGS) entry which is preliminary data.</text>
</comment>
<gene>
    <name evidence="2" type="ORF">DAY19_06935</name>
</gene>
<protein>
    <submittedName>
        <fullName evidence="2">Uncharacterized protein</fullName>
    </submittedName>
</protein>
<feature type="chain" id="PRO_5047074746" evidence="1">
    <location>
        <begin position="24"/>
        <end position="599"/>
    </location>
</feature>
<evidence type="ECO:0000313" key="3">
    <source>
        <dbReference type="Proteomes" id="UP000443582"/>
    </source>
</evidence>
<organism evidence="2 3">
    <name type="scientific">Halobacteriovorax vibrionivorans</name>
    <dbReference type="NCBI Taxonomy" id="2152716"/>
    <lineage>
        <taxon>Bacteria</taxon>
        <taxon>Pseudomonadati</taxon>
        <taxon>Bdellovibrionota</taxon>
        <taxon>Bacteriovoracia</taxon>
        <taxon>Bacteriovoracales</taxon>
        <taxon>Halobacteriovoraceae</taxon>
        <taxon>Halobacteriovorax</taxon>
    </lineage>
</organism>
<accession>A0ABY0IIP4</accession>
<evidence type="ECO:0000313" key="2">
    <source>
        <dbReference type="EMBL" id="RZF21414.1"/>
    </source>
</evidence>
<keyword evidence="1" id="KW-0732">Signal</keyword>
<dbReference type="Proteomes" id="UP000443582">
    <property type="component" value="Unassembled WGS sequence"/>
</dbReference>
<sequence>MKTVLVIIFTLILSIGVSSSTYAIDYSVSDNQDVLLDINKTINKRWRDLEELQENSDWVDTQLKLQYFGTIYQKGWFGPKVQRQIMPSLDGKYIVVDSISVGVPILKQMAYLGTNFLIRSSLPFIQGTPTEERHFSKATAVDSYEEAIELKHMEVIDLPTSRERFNSLRVGQQVNTVLTSGFASRVNLLWLDFLNVVIPEVTTFAPKAKLKISKSLDVTIEKEQNDIAIITIKHLDDMSKGAGLGLSLIVDEIIDLPISIGINESQGYSPIVFNLKKSKQEINQLIYRLDLSSPEGLKAYLSFLDQDFSEIQDLEESGNESVELFMKKEGQRNNSEFNWGLNFVLWKTGARYISENGKYETRFKDGENLKYEEIIYSKVSDHKGFSGKEKRNYNLKAVVPTNDNATKSFSLTINYSYSDDDSSGRELNKEADFLYERYLDNGMRIDFDKNQDYGKVQIYSSLIFSTKAIEELIEVDDFTLWESIALAFEYTDSLIWISEEDRNDFRRDNYVYEHSVRKRNHLSANQKKKLKQLENLKLAQRVYKLFNKLRSNISVKEKAKLLVHGLKSSKLAPVVQKAMVNIIGINDLMGQGYIKGNLY</sequence>
<name>A0ABY0IIP4_9BACT</name>